<evidence type="ECO:0000313" key="2">
    <source>
        <dbReference type="EMBL" id="ACO62463.1"/>
    </source>
</evidence>
<dbReference type="OMA" id="VLYPIQG"/>
<proteinExistence type="predicted"/>
<dbReference type="GeneID" id="8242491"/>
<protein>
    <recommendedName>
        <fullName evidence="1">PsbP C-terminal domain-containing protein</fullName>
    </recommendedName>
</protein>
<dbReference type="AlphaFoldDB" id="C1E570"/>
<dbReference type="KEGG" id="mis:MICPUN_81164"/>
<dbReference type="Gene3D" id="3.40.1000.10">
    <property type="entry name" value="Mog1/PsbP, alpha/beta/alpha sandwich"/>
    <property type="match status" value="1"/>
</dbReference>
<dbReference type="Proteomes" id="UP000002009">
    <property type="component" value="Chromosome 4"/>
</dbReference>
<dbReference type="GO" id="GO:0009654">
    <property type="term" value="C:photosystem II oxygen evolving complex"/>
    <property type="evidence" value="ECO:0007669"/>
    <property type="project" value="InterPro"/>
</dbReference>
<name>C1E570_MICCC</name>
<dbReference type="GO" id="GO:0015979">
    <property type="term" value="P:photosynthesis"/>
    <property type="evidence" value="ECO:0007669"/>
    <property type="project" value="InterPro"/>
</dbReference>
<dbReference type="Pfam" id="PF01789">
    <property type="entry name" value="PsbP"/>
    <property type="match status" value="1"/>
</dbReference>
<organism evidence="2 3">
    <name type="scientific">Micromonas commoda (strain RCC299 / NOUM17 / CCMP2709)</name>
    <name type="common">Picoplanktonic green alga</name>
    <dbReference type="NCBI Taxonomy" id="296587"/>
    <lineage>
        <taxon>Eukaryota</taxon>
        <taxon>Viridiplantae</taxon>
        <taxon>Chlorophyta</taxon>
        <taxon>Mamiellophyceae</taxon>
        <taxon>Mamiellales</taxon>
        <taxon>Mamiellaceae</taxon>
        <taxon>Micromonas</taxon>
    </lineage>
</organism>
<keyword evidence="3" id="KW-1185">Reference proteome</keyword>
<sequence length="253" mass="27470">MYADSQAIAPPSPRRVFLGTLATAGLALGGNFLGITGKLLNGVPDVAESLRLDLIYPVGGFKRAYNPEKGYEFVYPADYLGDATMVARAANQREAMNPLDPPALGDVPKPPKIFGQTVQEPQSAFGPMGGTGEENVSVIVSRSPPGGFKLDRFGDAQNQAEWLLANILAPPGSGKTSELFDAYTRTSGGGQKYFTFEYTIKTDAWYRHNVAVFTEKGGRLYTLVAQVPEVDWGRRRDEFRRVADSLKVFVPTG</sequence>
<reference evidence="2 3" key="1">
    <citation type="journal article" date="2009" name="Science">
        <title>Green evolution and dynamic adaptations revealed by genomes of the marine picoeukaryotes Micromonas.</title>
        <authorList>
            <person name="Worden A.Z."/>
            <person name="Lee J.H."/>
            <person name="Mock T."/>
            <person name="Rouze P."/>
            <person name="Simmons M.P."/>
            <person name="Aerts A.L."/>
            <person name="Allen A.E."/>
            <person name="Cuvelier M.L."/>
            <person name="Derelle E."/>
            <person name="Everett M.V."/>
            <person name="Foulon E."/>
            <person name="Grimwood J."/>
            <person name="Gundlach H."/>
            <person name="Henrissat B."/>
            <person name="Napoli C."/>
            <person name="McDonald S.M."/>
            <person name="Parker M.S."/>
            <person name="Rombauts S."/>
            <person name="Salamov A."/>
            <person name="Von Dassow P."/>
            <person name="Badger J.H."/>
            <person name="Coutinho P.M."/>
            <person name="Demir E."/>
            <person name="Dubchak I."/>
            <person name="Gentemann C."/>
            <person name="Eikrem W."/>
            <person name="Gready J.E."/>
            <person name="John U."/>
            <person name="Lanier W."/>
            <person name="Lindquist E.A."/>
            <person name="Lucas S."/>
            <person name="Mayer K.F."/>
            <person name="Moreau H."/>
            <person name="Not F."/>
            <person name="Otillar R."/>
            <person name="Panaud O."/>
            <person name="Pangilinan J."/>
            <person name="Paulsen I."/>
            <person name="Piegu B."/>
            <person name="Poliakov A."/>
            <person name="Robbens S."/>
            <person name="Schmutz J."/>
            <person name="Toulza E."/>
            <person name="Wyss T."/>
            <person name="Zelensky A."/>
            <person name="Zhou K."/>
            <person name="Armbrust E.V."/>
            <person name="Bhattacharya D."/>
            <person name="Goodenough U.W."/>
            <person name="Van de Peer Y."/>
            <person name="Grigoriev I.V."/>
        </authorList>
    </citation>
    <scope>NUCLEOTIDE SEQUENCE [LARGE SCALE GENOMIC DNA]</scope>
    <source>
        <strain evidence="3">RCC299 / NOUM17</strain>
    </source>
</reference>
<dbReference type="EMBL" id="CP001325">
    <property type="protein sequence ID" value="ACO62463.1"/>
    <property type="molecule type" value="Genomic_DNA"/>
</dbReference>
<dbReference type="NCBIfam" id="NF040946">
    <property type="entry name" value="PSII_PsbP"/>
    <property type="match status" value="1"/>
</dbReference>
<dbReference type="RefSeq" id="XP_002501205.1">
    <property type="nucleotide sequence ID" value="XM_002501159.1"/>
</dbReference>
<dbReference type="SUPFAM" id="SSF55724">
    <property type="entry name" value="Mog1p/PsbP-like"/>
    <property type="match status" value="1"/>
</dbReference>
<gene>
    <name evidence="2" type="ORF">MICPUN_81164</name>
</gene>
<dbReference type="GO" id="GO:0019898">
    <property type="term" value="C:extrinsic component of membrane"/>
    <property type="evidence" value="ECO:0007669"/>
    <property type="project" value="InterPro"/>
</dbReference>
<dbReference type="FunCoup" id="C1E570">
    <property type="interactions" value="531"/>
</dbReference>
<dbReference type="PANTHER" id="PTHR31407:SF16">
    <property type="entry name" value="PSBP DOMAIN-CONTAINING PROTEIN 7, CHLOROPLASTIC"/>
    <property type="match status" value="1"/>
</dbReference>
<accession>C1E570</accession>
<evidence type="ECO:0000259" key="1">
    <source>
        <dbReference type="Pfam" id="PF01789"/>
    </source>
</evidence>
<feature type="domain" description="PsbP C-terminal" evidence="1">
    <location>
        <begin position="61"/>
        <end position="248"/>
    </location>
</feature>
<dbReference type="InterPro" id="IPR002683">
    <property type="entry name" value="PsbP_C"/>
</dbReference>
<dbReference type="OrthoDB" id="414405at2759"/>
<dbReference type="PANTHER" id="PTHR31407">
    <property type="match status" value="1"/>
</dbReference>
<dbReference type="InterPro" id="IPR016123">
    <property type="entry name" value="Mog1/PsbP_a/b/a-sand"/>
</dbReference>
<evidence type="ECO:0000313" key="3">
    <source>
        <dbReference type="Proteomes" id="UP000002009"/>
    </source>
</evidence>
<dbReference type="InParanoid" id="C1E570"/>
<dbReference type="GO" id="GO:0005509">
    <property type="term" value="F:calcium ion binding"/>
    <property type="evidence" value="ECO:0007669"/>
    <property type="project" value="InterPro"/>
</dbReference>
<dbReference type="STRING" id="296587.C1E570"/>
<dbReference type="eggNOG" id="ENOG502QS0I">
    <property type="taxonomic scope" value="Eukaryota"/>
</dbReference>